<dbReference type="RefSeq" id="WP_037322187.1">
    <property type="nucleotide sequence ID" value="NZ_BAABCM010000001.1"/>
</dbReference>
<evidence type="ECO:0000259" key="2">
    <source>
        <dbReference type="PROSITE" id="PS50943"/>
    </source>
</evidence>
<reference evidence="4" key="1">
    <citation type="journal article" date="2019" name="Int. J. Syst. Evol. Microbiol.">
        <title>The Global Catalogue of Microorganisms (GCM) 10K type strain sequencing project: providing services to taxonomists for standard genome sequencing and annotation.</title>
        <authorList>
            <consortium name="The Broad Institute Genomics Platform"/>
            <consortium name="The Broad Institute Genome Sequencing Center for Infectious Disease"/>
            <person name="Wu L."/>
            <person name="Ma J."/>
        </authorList>
    </citation>
    <scope>NUCLEOTIDE SEQUENCE [LARGE SCALE GENOMIC DNA]</scope>
    <source>
        <strain evidence="4">JCM 17017</strain>
    </source>
</reference>
<sequence>MGERRDAFIAQRCLMGYTQEAFATAVGVEFTTVGRWERGELTPQPWRRGRIAKALGVTLEELGALLSPDIRRNSQRPAPSEQRVVHVPPGDPSEEDDMNRRSLLRLFSMAGAFLSLPEPADAVTESVGRTTANSATVAAYSQLNRYLWRAYALAPSKGTVLPPVRAQLEILSEALTQAQTPHTRQHLCALAADLFQLAGEILFDADRYGDAAHCYTLAATAGKESSAIDLWACALTRHAYIAVYERRFSDAAPLLDLAATLARRGDPSLPTRHWIAAVQAETHAGLGDLDACQRALDTATEVLQLPQPPSNRGWLRFDGSRLPELRGTCYLSLGRTDLAERALTDALQSGLTLRREAAVVTDLALLGLKRQDPDQVAAYAGTAVSIARQTGSAVVIRKLQVLQQHLSRTPAHPRIRQLTADIHALSTLT</sequence>
<dbReference type="CDD" id="cd00093">
    <property type="entry name" value="HTH_XRE"/>
    <property type="match status" value="1"/>
</dbReference>
<feature type="domain" description="HTH cro/C1-type" evidence="2">
    <location>
        <begin position="8"/>
        <end position="62"/>
    </location>
</feature>
<dbReference type="Proteomes" id="UP001501624">
    <property type="component" value="Unassembled WGS sequence"/>
</dbReference>
<evidence type="ECO:0000256" key="1">
    <source>
        <dbReference type="SAM" id="MobiDB-lite"/>
    </source>
</evidence>
<dbReference type="EMBL" id="BAABCM010000001">
    <property type="protein sequence ID" value="GAA3790968.1"/>
    <property type="molecule type" value="Genomic_DNA"/>
</dbReference>
<dbReference type="SMART" id="SM00530">
    <property type="entry name" value="HTH_XRE"/>
    <property type="match status" value="1"/>
</dbReference>
<organism evidence="3 4">
    <name type="scientific">Amycolatopsis tucumanensis</name>
    <dbReference type="NCBI Taxonomy" id="401106"/>
    <lineage>
        <taxon>Bacteria</taxon>
        <taxon>Bacillati</taxon>
        <taxon>Actinomycetota</taxon>
        <taxon>Actinomycetes</taxon>
        <taxon>Pseudonocardiales</taxon>
        <taxon>Pseudonocardiaceae</taxon>
        <taxon>Amycolatopsis</taxon>
    </lineage>
</organism>
<dbReference type="InterPro" id="IPR010982">
    <property type="entry name" value="Lambda_DNA-bd_dom_sf"/>
</dbReference>
<dbReference type="SUPFAM" id="SSF47413">
    <property type="entry name" value="lambda repressor-like DNA-binding domains"/>
    <property type="match status" value="1"/>
</dbReference>
<dbReference type="Gene3D" id="1.25.40.10">
    <property type="entry name" value="Tetratricopeptide repeat domain"/>
    <property type="match status" value="1"/>
</dbReference>
<proteinExistence type="predicted"/>
<dbReference type="Pfam" id="PF01381">
    <property type="entry name" value="HTH_3"/>
    <property type="match status" value="1"/>
</dbReference>
<evidence type="ECO:0000313" key="4">
    <source>
        <dbReference type="Proteomes" id="UP001501624"/>
    </source>
</evidence>
<keyword evidence="4" id="KW-1185">Reference proteome</keyword>
<feature type="region of interest" description="Disordered" evidence="1">
    <location>
        <begin position="68"/>
        <end position="96"/>
    </location>
</feature>
<evidence type="ECO:0000313" key="3">
    <source>
        <dbReference type="EMBL" id="GAA3790968.1"/>
    </source>
</evidence>
<accession>A0ABP7HCF4</accession>
<dbReference type="PROSITE" id="PS50943">
    <property type="entry name" value="HTH_CROC1"/>
    <property type="match status" value="1"/>
</dbReference>
<name>A0ABP7HCF4_9PSEU</name>
<dbReference type="SUPFAM" id="SSF48452">
    <property type="entry name" value="TPR-like"/>
    <property type="match status" value="1"/>
</dbReference>
<dbReference type="InterPro" id="IPR001387">
    <property type="entry name" value="Cro/C1-type_HTH"/>
</dbReference>
<dbReference type="Gene3D" id="1.10.260.40">
    <property type="entry name" value="lambda repressor-like DNA-binding domains"/>
    <property type="match status" value="1"/>
</dbReference>
<gene>
    <name evidence="3" type="ORF">GCM10022380_04270</name>
</gene>
<protein>
    <submittedName>
        <fullName evidence="3">Helix-turn-helix transcriptional regulator</fullName>
    </submittedName>
</protein>
<comment type="caution">
    <text evidence="3">The sequence shown here is derived from an EMBL/GenBank/DDBJ whole genome shotgun (WGS) entry which is preliminary data.</text>
</comment>
<dbReference type="InterPro" id="IPR011990">
    <property type="entry name" value="TPR-like_helical_dom_sf"/>
</dbReference>